<comment type="catalytic activity">
    <reaction evidence="11">
        <text>7,8-dihydroneopterin 3'-triphosphate + H2O = 6-carboxy-5,6,7,8-tetrahydropterin + triphosphate + acetaldehyde + 2 H(+)</text>
        <dbReference type="Rhea" id="RHEA:27966"/>
        <dbReference type="ChEBI" id="CHEBI:15343"/>
        <dbReference type="ChEBI" id="CHEBI:15377"/>
        <dbReference type="ChEBI" id="CHEBI:15378"/>
        <dbReference type="ChEBI" id="CHEBI:18036"/>
        <dbReference type="ChEBI" id="CHEBI:58462"/>
        <dbReference type="ChEBI" id="CHEBI:61032"/>
        <dbReference type="EC" id="4.1.2.50"/>
    </reaction>
</comment>
<dbReference type="GO" id="GO:0046872">
    <property type="term" value="F:metal ion binding"/>
    <property type="evidence" value="ECO:0007669"/>
    <property type="project" value="UniProtKB-KW"/>
</dbReference>
<evidence type="ECO:0000256" key="3">
    <source>
        <dbReference type="ARBA" id="ARBA00005061"/>
    </source>
</evidence>
<evidence type="ECO:0000313" key="13">
    <source>
        <dbReference type="Proteomes" id="UP000480684"/>
    </source>
</evidence>
<evidence type="ECO:0000256" key="9">
    <source>
        <dbReference type="ARBA" id="ARBA00023239"/>
    </source>
</evidence>
<accession>A0A7C9QV72</accession>
<dbReference type="Proteomes" id="UP000480684">
    <property type="component" value="Unassembled WGS sequence"/>
</dbReference>
<dbReference type="AlphaFoldDB" id="A0A7C9QV72"/>
<evidence type="ECO:0000256" key="2">
    <source>
        <dbReference type="ARBA" id="ARBA00002285"/>
    </source>
</evidence>
<dbReference type="RefSeq" id="WP_163680168.1">
    <property type="nucleotide sequence ID" value="NZ_JAAIYP010000038.1"/>
</dbReference>
<comment type="cofactor">
    <cofactor evidence="1">
        <name>Zn(2+)</name>
        <dbReference type="ChEBI" id="CHEBI:29105"/>
    </cofactor>
</comment>
<reference evidence="12 13" key="1">
    <citation type="submission" date="2020-02" db="EMBL/GenBank/DDBJ databases">
        <authorList>
            <person name="Dziuba M."/>
            <person name="Kuznetsov B."/>
            <person name="Mardanov A."/>
            <person name="Ravin N."/>
            <person name="Grouzdev D."/>
        </authorList>
    </citation>
    <scope>NUCLEOTIDE SEQUENCE [LARGE SCALE GENOMIC DNA]</scope>
    <source>
        <strain evidence="12 13">SpK</strain>
    </source>
</reference>
<keyword evidence="7" id="KW-0479">Metal-binding</keyword>
<dbReference type="InterPro" id="IPR038418">
    <property type="entry name" value="6-PTP_synth/QueD_sf"/>
</dbReference>
<organism evidence="12 13">
    <name type="scientific">Magnetospirillum aberrantis SpK</name>
    <dbReference type="NCBI Taxonomy" id="908842"/>
    <lineage>
        <taxon>Bacteria</taxon>
        <taxon>Pseudomonadati</taxon>
        <taxon>Pseudomonadota</taxon>
        <taxon>Alphaproteobacteria</taxon>
        <taxon>Rhodospirillales</taxon>
        <taxon>Rhodospirillaceae</taxon>
        <taxon>Magnetospirillum</taxon>
    </lineage>
</organism>
<evidence type="ECO:0000256" key="6">
    <source>
        <dbReference type="ARBA" id="ARBA00018141"/>
    </source>
</evidence>
<dbReference type="SUPFAM" id="SSF55620">
    <property type="entry name" value="Tetrahydrobiopterin biosynthesis enzymes-like"/>
    <property type="match status" value="1"/>
</dbReference>
<proteinExistence type="inferred from homology"/>
<keyword evidence="8" id="KW-0862">Zinc</keyword>
<evidence type="ECO:0000256" key="10">
    <source>
        <dbReference type="ARBA" id="ARBA00031449"/>
    </source>
</evidence>
<dbReference type="PANTHER" id="PTHR12589:SF7">
    <property type="entry name" value="6-PYRUVOYL TETRAHYDROBIOPTERIN SYNTHASE"/>
    <property type="match status" value="1"/>
</dbReference>
<evidence type="ECO:0000256" key="4">
    <source>
        <dbReference type="ARBA" id="ARBA00008900"/>
    </source>
</evidence>
<dbReference type="Gene3D" id="3.30.479.10">
    <property type="entry name" value="6-pyruvoyl tetrahydropterin synthase/QueD"/>
    <property type="match status" value="1"/>
</dbReference>
<comment type="caution">
    <text evidence="12">The sequence shown here is derived from an EMBL/GenBank/DDBJ whole genome shotgun (WGS) entry which is preliminary data.</text>
</comment>
<protein>
    <recommendedName>
        <fullName evidence="6">6-carboxy-5,6,7,8-tetrahydropterin synthase</fullName>
        <ecNumber evidence="5">4.1.2.50</ecNumber>
    </recommendedName>
    <alternativeName>
        <fullName evidence="10">Queuosine biosynthesis protein QueD</fullName>
    </alternativeName>
</protein>
<dbReference type="UniPathway" id="UPA00391"/>
<comment type="function">
    <text evidence="2">Catalyzes the conversion of 7,8-dihydroneopterin triphosphate (H2NTP) to 6-carboxy-5,6,7,8-tetrahydropterin (CPH4) and acetaldehyde.</text>
</comment>
<keyword evidence="13" id="KW-1185">Reference proteome</keyword>
<evidence type="ECO:0000256" key="1">
    <source>
        <dbReference type="ARBA" id="ARBA00001947"/>
    </source>
</evidence>
<evidence type="ECO:0000256" key="11">
    <source>
        <dbReference type="ARBA" id="ARBA00048807"/>
    </source>
</evidence>
<evidence type="ECO:0000313" key="12">
    <source>
        <dbReference type="EMBL" id="NFV80981.1"/>
    </source>
</evidence>
<name>A0A7C9QV72_9PROT</name>
<dbReference type="Pfam" id="PF01242">
    <property type="entry name" value="PTPS"/>
    <property type="match status" value="1"/>
</dbReference>
<sequence>MIIRKLFRFENAHVVRNCSTRRCALSLHGHSYRVELLLTASRLDNAGMILDFGLLKGAIKELIDSWDHAACFWDRDDPEYIAFIQRHSERWVSVPVNPSAEQFSRVFFALVDAVLTATEFGNGEQGVSLDSVIVHETDTGYAQCWRDDAFSPDMGGPIALDQIVFSDAIREEWSDPHLWARVVDARKHGTALFCHPLPEQQVR</sequence>
<dbReference type="EMBL" id="JAAIYP010000038">
    <property type="protein sequence ID" value="NFV80981.1"/>
    <property type="molecule type" value="Genomic_DNA"/>
</dbReference>
<dbReference type="PANTHER" id="PTHR12589">
    <property type="entry name" value="PYRUVOYL TETRAHYDROBIOPTERIN SYNTHASE"/>
    <property type="match status" value="1"/>
</dbReference>
<evidence type="ECO:0000256" key="5">
    <source>
        <dbReference type="ARBA" id="ARBA00012982"/>
    </source>
</evidence>
<comment type="pathway">
    <text evidence="3">Purine metabolism; 7-cyano-7-deazaguanine biosynthesis.</text>
</comment>
<dbReference type="InterPro" id="IPR007115">
    <property type="entry name" value="6-PTP_synth/QueD"/>
</dbReference>
<comment type="similarity">
    <text evidence="4">Belongs to the PTPS family. QueD subfamily.</text>
</comment>
<dbReference type="GO" id="GO:0070497">
    <property type="term" value="F:6-carboxytetrahydropterin synthase activity"/>
    <property type="evidence" value="ECO:0007669"/>
    <property type="project" value="UniProtKB-EC"/>
</dbReference>
<evidence type="ECO:0000256" key="8">
    <source>
        <dbReference type="ARBA" id="ARBA00022833"/>
    </source>
</evidence>
<keyword evidence="9" id="KW-0456">Lyase</keyword>
<gene>
    <name evidence="12" type="ORF">G4223_12760</name>
</gene>
<evidence type="ECO:0000256" key="7">
    <source>
        <dbReference type="ARBA" id="ARBA00022723"/>
    </source>
</evidence>
<dbReference type="EC" id="4.1.2.50" evidence="5"/>